<dbReference type="Proteomes" id="UP000314294">
    <property type="component" value="Unassembled WGS sequence"/>
</dbReference>
<dbReference type="OrthoDB" id="10660893at2759"/>
<sequence>MEMEMEMEMEMDASVGIFVTKTNNIFKGIDVSCIKKTAIRETRCLVTLQLSLRISSCCILRTLCAASRESSDIRAVGKSADAKSPLANECDTAIQELNGCTEGDAFAFKPNSTHCGKPNKTCSCSAYCNRNDTFYTFTLSTNGSQINVTDVSVSLSSKLKQDTNCSSGVDGSCPPSIIASEFKVISCFHIAYVTLLTGKMN</sequence>
<reference evidence="1 2" key="1">
    <citation type="submission" date="2019-03" db="EMBL/GenBank/DDBJ databases">
        <title>First draft genome of Liparis tanakae, snailfish: a comprehensive survey of snailfish specific genes.</title>
        <authorList>
            <person name="Kim W."/>
            <person name="Song I."/>
            <person name="Jeong J.-H."/>
            <person name="Kim D."/>
            <person name="Kim S."/>
            <person name="Ryu S."/>
            <person name="Song J.Y."/>
            <person name="Lee S.K."/>
        </authorList>
    </citation>
    <scope>NUCLEOTIDE SEQUENCE [LARGE SCALE GENOMIC DNA]</scope>
    <source>
        <tissue evidence="1">Muscle</tissue>
    </source>
</reference>
<proteinExistence type="predicted"/>
<evidence type="ECO:0000313" key="1">
    <source>
        <dbReference type="EMBL" id="TNN51105.1"/>
    </source>
</evidence>
<evidence type="ECO:0000313" key="2">
    <source>
        <dbReference type="Proteomes" id="UP000314294"/>
    </source>
</evidence>
<organism evidence="1 2">
    <name type="scientific">Liparis tanakae</name>
    <name type="common">Tanaka's snailfish</name>
    <dbReference type="NCBI Taxonomy" id="230148"/>
    <lineage>
        <taxon>Eukaryota</taxon>
        <taxon>Metazoa</taxon>
        <taxon>Chordata</taxon>
        <taxon>Craniata</taxon>
        <taxon>Vertebrata</taxon>
        <taxon>Euteleostomi</taxon>
        <taxon>Actinopterygii</taxon>
        <taxon>Neopterygii</taxon>
        <taxon>Teleostei</taxon>
        <taxon>Neoteleostei</taxon>
        <taxon>Acanthomorphata</taxon>
        <taxon>Eupercaria</taxon>
        <taxon>Perciformes</taxon>
        <taxon>Cottioidei</taxon>
        <taxon>Cottales</taxon>
        <taxon>Liparidae</taxon>
        <taxon>Liparis</taxon>
    </lineage>
</organism>
<keyword evidence="2" id="KW-1185">Reference proteome</keyword>
<gene>
    <name evidence="1" type="ORF">EYF80_038682</name>
</gene>
<dbReference type="EMBL" id="SRLO01000594">
    <property type="protein sequence ID" value="TNN51105.1"/>
    <property type="molecule type" value="Genomic_DNA"/>
</dbReference>
<dbReference type="AlphaFoldDB" id="A0A4Z2GDA1"/>
<accession>A0A4Z2GDA1</accession>
<comment type="caution">
    <text evidence="1">The sequence shown here is derived from an EMBL/GenBank/DDBJ whole genome shotgun (WGS) entry which is preliminary data.</text>
</comment>
<name>A0A4Z2GDA1_9TELE</name>
<protein>
    <submittedName>
        <fullName evidence="1">Uncharacterized protein</fullName>
    </submittedName>
</protein>